<evidence type="ECO:0000259" key="8">
    <source>
        <dbReference type="Pfam" id="PF01773"/>
    </source>
</evidence>
<dbReference type="GO" id="GO:0005886">
    <property type="term" value="C:plasma membrane"/>
    <property type="evidence" value="ECO:0007669"/>
    <property type="project" value="UniProtKB-SubCell"/>
</dbReference>
<evidence type="ECO:0000256" key="4">
    <source>
        <dbReference type="ARBA" id="ARBA00022692"/>
    </source>
</evidence>
<feature type="transmembrane region" description="Helical" evidence="7">
    <location>
        <begin position="139"/>
        <end position="162"/>
    </location>
</feature>
<dbReference type="Pfam" id="PF01773">
    <property type="entry name" value="Nucleos_tra2_N"/>
    <property type="match status" value="1"/>
</dbReference>
<evidence type="ECO:0000259" key="10">
    <source>
        <dbReference type="Pfam" id="PF07670"/>
    </source>
</evidence>
<feature type="transmembrane region" description="Helical" evidence="7">
    <location>
        <begin position="174"/>
        <end position="196"/>
    </location>
</feature>
<dbReference type="InterPro" id="IPR011642">
    <property type="entry name" value="Gate_dom"/>
</dbReference>
<dbReference type="PANTHER" id="PTHR10590">
    <property type="entry name" value="SODIUM/NUCLEOSIDE COTRANSPORTER"/>
    <property type="match status" value="1"/>
</dbReference>
<dbReference type="Pfam" id="PF07662">
    <property type="entry name" value="Nucleos_tra2_C"/>
    <property type="match status" value="1"/>
</dbReference>
<evidence type="ECO:0000256" key="3">
    <source>
        <dbReference type="ARBA" id="ARBA00022475"/>
    </source>
</evidence>
<comment type="similarity">
    <text evidence="2">Belongs to the concentrative nucleoside transporter (CNT) (TC 2.A.41) family.</text>
</comment>
<comment type="subcellular location">
    <subcellularLocation>
        <location evidence="1">Cell membrane</location>
        <topology evidence="1">Multi-pass membrane protein</topology>
    </subcellularLocation>
</comment>
<evidence type="ECO:0000256" key="2">
    <source>
        <dbReference type="ARBA" id="ARBA00009033"/>
    </source>
</evidence>
<evidence type="ECO:0000313" key="11">
    <source>
        <dbReference type="EMBL" id="VAX30911.1"/>
    </source>
</evidence>
<feature type="domain" description="Concentrative nucleoside transporter C-terminal" evidence="9">
    <location>
        <begin position="207"/>
        <end position="410"/>
    </location>
</feature>
<feature type="transmembrane region" description="Helical" evidence="7">
    <location>
        <begin position="261"/>
        <end position="279"/>
    </location>
</feature>
<sequence>MRIQSFAGLFVLAMIAWGLSENRKAVSWRIALYGILVQLVLAAIMLKVPLFKEFFLVLNRLVSSLEEASRAGTSFVFGYLGGGALPFDEKSPGASFILALQALPLVLVVSALSSLLFFWRILPVVVKAFSRVLEKTLNIGGALGLATASNIFIGMVESPLVIKPYLREMSRSELFSVMVCGMATIAGTVMVLYASILRGVIPDAMGHILIASLISAPAAITVSRLMIPETGKQTAGKLMPPQAATGSMDAITRGTLDGLELLLNIVAMLIVLVALVHLANLTLTLLPDIGGSPVTLQRLLGYVMAPIVWLMGIPWAEASTAGALMGTKTILNEFIAYVDLANLPEGALSPRSRLIMTYALCGFANFGSLGIMIGGLGSIVPERKDEVVALGMRAIVGGTLATSMTGAIVGLFYTV</sequence>
<evidence type="ECO:0000259" key="9">
    <source>
        <dbReference type="Pfam" id="PF07662"/>
    </source>
</evidence>
<keyword evidence="5 7" id="KW-1133">Transmembrane helix</keyword>
<evidence type="ECO:0000256" key="1">
    <source>
        <dbReference type="ARBA" id="ARBA00004651"/>
    </source>
</evidence>
<keyword evidence="4 7" id="KW-0812">Transmembrane</keyword>
<dbReference type="InterPro" id="IPR002668">
    <property type="entry name" value="CNT_N_dom"/>
</dbReference>
<dbReference type="Pfam" id="PF07670">
    <property type="entry name" value="Gate"/>
    <property type="match status" value="1"/>
</dbReference>
<dbReference type="InterPro" id="IPR011657">
    <property type="entry name" value="CNT_C_dom"/>
</dbReference>
<dbReference type="AlphaFoldDB" id="A0A3B1CWJ3"/>
<reference evidence="11" key="1">
    <citation type="submission" date="2018-06" db="EMBL/GenBank/DDBJ databases">
        <authorList>
            <person name="Zhirakovskaya E."/>
        </authorList>
    </citation>
    <scope>NUCLEOTIDE SEQUENCE</scope>
</reference>
<dbReference type="GO" id="GO:0015293">
    <property type="term" value="F:symporter activity"/>
    <property type="evidence" value="ECO:0007669"/>
    <property type="project" value="TreeGrafter"/>
</dbReference>
<proteinExistence type="inferred from homology"/>
<dbReference type="InterPro" id="IPR008276">
    <property type="entry name" value="C_nuclsd_transpt"/>
</dbReference>
<feature type="domain" description="Concentrative nucleoside transporter N-terminal" evidence="8">
    <location>
        <begin position="7"/>
        <end position="80"/>
    </location>
</feature>
<evidence type="ECO:0000256" key="5">
    <source>
        <dbReference type="ARBA" id="ARBA00022989"/>
    </source>
</evidence>
<dbReference type="PANTHER" id="PTHR10590:SF4">
    <property type="entry name" value="SOLUTE CARRIER FAMILY 28 MEMBER 3"/>
    <property type="match status" value="1"/>
</dbReference>
<keyword evidence="6 7" id="KW-0472">Membrane</keyword>
<feature type="transmembrane region" description="Helical" evidence="7">
    <location>
        <begin position="299"/>
        <end position="316"/>
    </location>
</feature>
<name>A0A3B1CWJ3_9ZZZZ</name>
<organism evidence="11">
    <name type="scientific">hydrothermal vent metagenome</name>
    <dbReference type="NCBI Taxonomy" id="652676"/>
    <lineage>
        <taxon>unclassified sequences</taxon>
        <taxon>metagenomes</taxon>
        <taxon>ecological metagenomes</taxon>
    </lineage>
</organism>
<feature type="transmembrane region" description="Helical" evidence="7">
    <location>
        <begin position="358"/>
        <end position="380"/>
    </location>
</feature>
<feature type="transmembrane region" description="Helical" evidence="7">
    <location>
        <begin position="30"/>
        <end position="50"/>
    </location>
</feature>
<feature type="transmembrane region" description="Helical" evidence="7">
    <location>
        <begin position="208"/>
        <end position="227"/>
    </location>
</feature>
<dbReference type="GO" id="GO:0005337">
    <property type="term" value="F:nucleoside transmembrane transporter activity"/>
    <property type="evidence" value="ECO:0007669"/>
    <property type="project" value="InterPro"/>
</dbReference>
<feature type="transmembrane region" description="Helical" evidence="7">
    <location>
        <begin position="392"/>
        <end position="413"/>
    </location>
</feature>
<accession>A0A3B1CWJ3</accession>
<keyword evidence="3" id="KW-1003">Cell membrane</keyword>
<feature type="transmembrane region" description="Helical" evidence="7">
    <location>
        <begin position="96"/>
        <end position="119"/>
    </location>
</feature>
<evidence type="ECO:0000256" key="7">
    <source>
        <dbReference type="SAM" id="Phobius"/>
    </source>
</evidence>
<evidence type="ECO:0000256" key="6">
    <source>
        <dbReference type="ARBA" id="ARBA00023136"/>
    </source>
</evidence>
<protein>
    <submittedName>
        <fullName evidence="11">Nucleoside permease NupC</fullName>
    </submittedName>
</protein>
<feature type="domain" description="Nucleoside transporter/FeoB GTPase Gate" evidence="10">
    <location>
        <begin position="100"/>
        <end position="197"/>
    </location>
</feature>
<dbReference type="EMBL" id="UOGH01000181">
    <property type="protein sequence ID" value="VAX30911.1"/>
    <property type="molecule type" value="Genomic_DNA"/>
</dbReference>
<gene>
    <name evidence="11" type="ORF">MNBD_NITROSPIRAE02-1329</name>
</gene>